<evidence type="ECO:0000256" key="6">
    <source>
        <dbReference type="ARBA" id="ARBA00023143"/>
    </source>
</evidence>
<evidence type="ECO:0000256" key="3">
    <source>
        <dbReference type="ARBA" id="ARBA00009677"/>
    </source>
</evidence>
<dbReference type="EMBL" id="JBHSJF010000001">
    <property type="protein sequence ID" value="MFC5066810.1"/>
    <property type="molecule type" value="Genomic_DNA"/>
</dbReference>
<evidence type="ECO:0000313" key="10">
    <source>
        <dbReference type="Proteomes" id="UP001595796"/>
    </source>
</evidence>
<keyword evidence="5" id="KW-0964">Secreted</keyword>
<keyword evidence="9" id="KW-0966">Cell projection</keyword>
<evidence type="ECO:0000256" key="5">
    <source>
        <dbReference type="ARBA" id="ARBA00022525"/>
    </source>
</evidence>
<dbReference type="Pfam" id="PF06429">
    <property type="entry name" value="Flg_bbr_C"/>
    <property type="match status" value="1"/>
</dbReference>
<dbReference type="NCBIfam" id="TIGR02492">
    <property type="entry name" value="flgK_ends"/>
    <property type="match status" value="1"/>
</dbReference>
<dbReference type="SUPFAM" id="SSF64518">
    <property type="entry name" value="Phase 1 flagellin"/>
    <property type="match status" value="1"/>
</dbReference>
<keyword evidence="6" id="KW-0975">Bacterial flagellum</keyword>
<evidence type="ECO:0000256" key="4">
    <source>
        <dbReference type="ARBA" id="ARBA00016244"/>
    </source>
</evidence>
<evidence type="ECO:0000259" key="7">
    <source>
        <dbReference type="Pfam" id="PF06429"/>
    </source>
</evidence>
<comment type="caution">
    <text evidence="9">The sequence shown here is derived from an EMBL/GenBank/DDBJ whole genome shotgun (WGS) entry which is preliminary data.</text>
</comment>
<proteinExistence type="inferred from homology"/>
<comment type="similarity">
    <text evidence="3">Belongs to the flagella basal body rod proteins family.</text>
</comment>
<dbReference type="InterPro" id="IPR002371">
    <property type="entry name" value="FlgK"/>
</dbReference>
<dbReference type="Proteomes" id="UP001595796">
    <property type="component" value="Unassembled WGS sequence"/>
</dbReference>
<evidence type="ECO:0000256" key="2">
    <source>
        <dbReference type="ARBA" id="ARBA00004613"/>
    </source>
</evidence>
<accession>A0ABV9YVB7</accession>
<dbReference type="Pfam" id="PF22638">
    <property type="entry name" value="FlgK_D1"/>
    <property type="match status" value="1"/>
</dbReference>
<evidence type="ECO:0000313" key="9">
    <source>
        <dbReference type="EMBL" id="MFC5066810.1"/>
    </source>
</evidence>
<evidence type="ECO:0000259" key="8">
    <source>
        <dbReference type="Pfam" id="PF22638"/>
    </source>
</evidence>
<keyword evidence="9" id="KW-0282">Flagellum</keyword>
<comment type="subcellular location">
    <subcellularLocation>
        <location evidence="1">Bacterial flagellum</location>
    </subcellularLocation>
    <subcellularLocation>
        <location evidence="2">Secreted</location>
    </subcellularLocation>
</comment>
<evidence type="ECO:0000256" key="1">
    <source>
        <dbReference type="ARBA" id="ARBA00004365"/>
    </source>
</evidence>
<gene>
    <name evidence="9" type="primary">flgK</name>
    <name evidence="9" type="ORF">ACFPFW_02120</name>
</gene>
<sequence length="617" mass="64428">MGLSTALTSALSGLRVTQAGMELVSGNVANARTPGYTRKDAVLDANVTAGKITGVRVSQINREIDTYVQRQLRTETSGLAYTGVTSNYLDQLQRLFGTPGGEMSLDTLMNNFTGSLDELATTPSSTSARSNVITDAKLLAQSLNSASDDIQAMRKDTESGMKDTVNQINAALQGIQKINQQISGTSATQQVPPDYLDQRDELIMELASLMDIKVVENGNELTITTANGAQLFANGEPASLSFEPSGSMNAQALYDPDPAKSGLGTVLLRGPSGNTTDLLAPNQLQSGKLKAYAQMRDEILVEAQTQLDEMASAMAEALGTNVEQGTPIAAAPNNGFSLNLADLSAGNKVSLKYTDATGSHTVTFVRVDDPASLPLSNDLTADPKDRVVGIDFSGGMASVAAQMQAALGAQFNVSAAGSTVTMMNTGAAPTATLNSLSAGVTATGFQDGAGLPLFIDGSGDKLYTGEVDGFPQRLGFAGRIQVNPDVIDDPALLVNYKTPIDSGDATRPTFLRDALENSSTAYRIDTGLGGTTSPMTGSLADFARAAIAQQGSNAEIAARVKDGQEVVVTSLADKYAETSAVDVDVEMGKLLQLQSAYGANARVISAVKEMIDTLLQM</sequence>
<keyword evidence="10" id="KW-1185">Reference proteome</keyword>
<organism evidence="9 10">
    <name type="scientific">Flaviflagellibacter deserti</name>
    <dbReference type="NCBI Taxonomy" id="2267266"/>
    <lineage>
        <taxon>Bacteria</taxon>
        <taxon>Pseudomonadati</taxon>
        <taxon>Pseudomonadota</taxon>
        <taxon>Alphaproteobacteria</taxon>
        <taxon>Hyphomicrobiales</taxon>
        <taxon>Flaviflagellibacter</taxon>
    </lineage>
</organism>
<dbReference type="RefSeq" id="WP_114955567.1">
    <property type="nucleotide sequence ID" value="NZ_JBHSJF010000001.1"/>
</dbReference>
<feature type="domain" description="Flagellar basal-body/hook protein C-terminal" evidence="7">
    <location>
        <begin position="574"/>
        <end position="617"/>
    </location>
</feature>
<dbReference type="InterPro" id="IPR053927">
    <property type="entry name" value="FlgK_helical"/>
</dbReference>
<name>A0ABV9YVB7_9HYPH</name>
<keyword evidence="9" id="KW-0969">Cilium</keyword>
<feature type="domain" description="Flagellar hook-associated protein FlgK helical" evidence="8">
    <location>
        <begin position="89"/>
        <end position="326"/>
    </location>
</feature>
<protein>
    <recommendedName>
        <fullName evidence="4">Flagellar hook-associated protein 1</fullName>
    </recommendedName>
</protein>
<dbReference type="PANTHER" id="PTHR30033">
    <property type="entry name" value="FLAGELLAR HOOK-ASSOCIATED PROTEIN 1"/>
    <property type="match status" value="1"/>
</dbReference>
<reference evidence="10" key="1">
    <citation type="journal article" date="2019" name="Int. J. Syst. Evol. Microbiol.">
        <title>The Global Catalogue of Microorganisms (GCM) 10K type strain sequencing project: providing services to taxonomists for standard genome sequencing and annotation.</title>
        <authorList>
            <consortium name="The Broad Institute Genomics Platform"/>
            <consortium name="The Broad Institute Genome Sequencing Center for Infectious Disease"/>
            <person name="Wu L."/>
            <person name="Ma J."/>
        </authorList>
    </citation>
    <scope>NUCLEOTIDE SEQUENCE [LARGE SCALE GENOMIC DNA]</scope>
    <source>
        <strain evidence="10">CGMCC 1.16444</strain>
    </source>
</reference>
<dbReference type="PANTHER" id="PTHR30033:SF1">
    <property type="entry name" value="FLAGELLAR HOOK-ASSOCIATED PROTEIN 1"/>
    <property type="match status" value="1"/>
</dbReference>
<dbReference type="InterPro" id="IPR010930">
    <property type="entry name" value="Flg_bb/hook_C_dom"/>
</dbReference>